<feature type="transmembrane region" description="Helical" evidence="8">
    <location>
        <begin position="342"/>
        <end position="364"/>
    </location>
</feature>
<keyword evidence="4 8" id="KW-0812">Transmembrane</keyword>
<evidence type="ECO:0000256" key="7">
    <source>
        <dbReference type="ARBA" id="ARBA00023294"/>
    </source>
</evidence>
<feature type="transmembrane region" description="Helical" evidence="8">
    <location>
        <begin position="209"/>
        <end position="228"/>
    </location>
</feature>
<accession>A0A443NPY6</accession>
<dbReference type="GO" id="GO:0005886">
    <property type="term" value="C:plasma membrane"/>
    <property type="evidence" value="ECO:0007669"/>
    <property type="project" value="TreeGrafter"/>
</dbReference>
<evidence type="ECO:0000256" key="5">
    <source>
        <dbReference type="ARBA" id="ARBA00022989"/>
    </source>
</evidence>
<dbReference type="GO" id="GO:0009926">
    <property type="term" value="P:auxin polar transport"/>
    <property type="evidence" value="ECO:0007669"/>
    <property type="project" value="TreeGrafter"/>
</dbReference>
<keyword evidence="7 8" id="KW-0927">Auxin signaling pathway</keyword>
<feature type="transmembrane region" description="Helical" evidence="8">
    <location>
        <begin position="240"/>
        <end position="258"/>
    </location>
</feature>
<feature type="transmembrane region" description="Helical" evidence="8">
    <location>
        <begin position="71"/>
        <end position="93"/>
    </location>
</feature>
<proteinExistence type="inferred from homology"/>
<organism evidence="10 11">
    <name type="scientific">Cinnamomum micranthum f. kanehirae</name>
    <dbReference type="NCBI Taxonomy" id="337451"/>
    <lineage>
        <taxon>Eukaryota</taxon>
        <taxon>Viridiplantae</taxon>
        <taxon>Streptophyta</taxon>
        <taxon>Embryophyta</taxon>
        <taxon>Tracheophyta</taxon>
        <taxon>Spermatophyta</taxon>
        <taxon>Magnoliopsida</taxon>
        <taxon>Magnoliidae</taxon>
        <taxon>Laurales</taxon>
        <taxon>Lauraceae</taxon>
        <taxon>Cinnamomum</taxon>
    </lineage>
</organism>
<keyword evidence="6 8" id="KW-0472">Membrane</keyword>
<evidence type="ECO:0000256" key="1">
    <source>
        <dbReference type="ARBA" id="ARBA00004141"/>
    </source>
</evidence>
<comment type="similarity">
    <text evidence="2 8">Belongs to the auxin efflux carrier (TC 2.A.69.1) family.</text>
</comment>
<dbReference type="STRING" id="337451.A0A443NPY6"/>
<evidence type="ECO:0000256" key="3">
    <source>
        <dbReference type="ARBA" id="ARBA00022448"/>
    </source>
</evidence>
<sequence length="367" mass="40348">MISLADIYQVLVATVPLYTTMILAYISVKWWKLFTPDQCSGINKFVTNFSVPLLSFHIISNNNLYHMNLKLILADFIQKLLALLVSGVIIKVSSRGSLDWLITGFSLATLPNTLILGIPLLKAVYGDEGTKLLSQVVVLQSAVWYSLLLFLFELRAAATDMATQPSEATEEMEAHGGTQSIDEEAKATSKVKTKLILLMVWKKLRRNPNTYACALGLIWSAICFRWNLKLPMIIDKSISILSDGGLGMAMFSLGLFMASQSRIVACGARMAALAMGLRFIVGPALMAVSSFATLMRGKLLRIAIMQAILYIYNPECNVLQAALPQGIVPFVFAREYNVHPDILSTGVLFGMIIALPIALAYYILLGL</sequence>
<evidence type="ECO:0000256" key="6">
    <source>
        <dbReference type="ARBA" id="ARBA00023136"/>
    </source>
</evidence>
<feature type="transmembrane region" description="Helical" evidence="8">
    <location>
        <begin position="7"/>
        <end position="28"/>
    </location>
</feature>
<evidence type="ECO:0000313" key="11">
    <source>
        <dbReference type="Proteomes" id="UP000283530"/>
    </source>
</evidence>
<evidence type="ECO:0000256" key="4">
    <source>
        <dbReference type="ARBA" id="ARBA00022692"/>
    </source>
</evidence>
<reference evidence="10 11" key="1">
    <citation type="journal article" date="2019" name="Nat. Plants">
        <title>Stout camphor tree genome fills gaps in understanding of flowering plant genome evolution.</title>
        <authorList>
            <person name="Chaw S.M."/>
            <person name="Liu Y.C."/>
            <person name="Wu Y.W."/>
            <person name="Wang H.Y."/>
            <person name="Lin C.I."/>
            <person name="Wu C.S."/>
            <person name="Ke H.M."/>
            <person name="Chang L.Y."/>
            <person name="Hsu C.Y."/>
            <person name="Yang H.T."/>
            <person name="Sudianto E."/>
            <person name="Hsu M.H."/>
            <person name="Wu K.P."/>
            <person name="Wang L.N."/>
            <person name="Leebens-Mack J.H."/>
            <person name="Tsai I.J."/>
        </authorList>
    </citation>
    <scope>NUCLEOTIDE SEQUENCE [LARGE SCALE GENOMIC DNA]</scope>
    <source>
        <strain evidence="11">cv. Chaw 1501</strain>
        <tissue evidence="10">Young leaves</tissue>
    </source>
</reference>
<keyword evidence="3 8" id="KW-0813">Transport</keyword>
<dbReference type="GO" id="GO:0010329">
    <property type="term" value="F:auxin efflux transmembrane transporter activity"/>
    <property type="evidence" value="ECO:0007669"/>
    <property type="project" value="TreeGrafter"/>
</dbReference>
<evidence type="ECO:0000256" key="9">
    <source>
        <dbReference type="SAM" id="MobiDB-lite"/>
    </source>
</evidence>
<keyword evidence="11" id="KW-1185">Reference proteome</keyword>
<dbReference type="InterPro" id="IPR004776">
    <property type="entry name" value="Mem_transp_PIN-like"/>
</dbReference>
<dbReference type="Proteomes" id="UP000283530">
    <property type="component" value="Unassembled WGS sequence"/>
</dbReference>
<evidence type="ECO:0000256" key="2">
    <source>
        <dbReference type="ARBA" id="ARBA00009177"/>
    </source>
</evidence>
<name>A0A443NPY6_9MAGN</name>
<feature type="region of interest" description="Disordered" evidence="9">
    <location>
        <begin position="165"/>
        <end position="184"/>
    </location>
</feature>
<dbReference type="OrthoDB" id="2133778at2759"/>
<dbReference type="GO" id="GO:0005783">
    <property type="term" value="C:endoplasmic reticulum"/>
    <property type="evidence" value="ECO:0007669"/>
    <property type="project" value="TreeGrafter"/>
</dbReference>
<dbReference type="EMBL" id="QPKB01000003">
    <property type="protein sequence ID" value="RWR80570.1"/>
    <property type="molecule type" value="Genomic_DNA"/>
</dbReference>
<keyword evidence="5 8" id="KW-1133">Transmembrane helix</keyword>
<dbReference type="InterPro" id="IPR014024">
    <property type="entry name" value="Auxin_eff_plant"/>
</dbReference>
<gene>
    <name evidence="10" type="ORF">CKAN_00921600</name>
</gene>
<comment type="caution">
    <text evidence="8">Lacks conserved residue(s) required for the propagation of feature annotation.</text>
</comment>
<dbReference type="AlphaFoldDB" id="A0A443NPY6"/>
<evidence type="ECO:0000256" key="8">
    <source>
        <dbReference type="RuleBase" id="RU362108"/>
    </source>
</evidence>
<dbReference type="Pfam" id="PF03547">
    <property type="entry name" value="Mem_trans"/>
    <property type="match status" value="1"/>
</dbReference>
<comment type="function">
    <text evidence="8">May act as a component of the auxin efflux carrier.</text>
</comment>
<dbReference type="InterPro" id="IPR051107">
    <property type="entry name" value="Auxin_Efflux_Carrier"/>
</dbReference>
<comment type="caution">
    <text evidence="10">The sequence shown here is derived from an EMBL/GenBank/DDBJ whole genome shotgun (WGS) entry which is preliminary data.</text>
</comment>
<feature type="transmembrane region" description="Helical" evidence="8">
    <location>
        <begin position="270"/>
        <end position="292"/>
    </location>
</feature>
<dbReference type="PANTHER" id="PTHR31752">
    <property type="entry name" value="AUXIN EFFLUX CARRIER COMPONENT 1B-RELATED"/>
    <property type="match status" value="1"/>
</dbReference>
<comment type="subcellular location">
    <subcellularLocation>
        <location evidence="1 8">Membrane</location>
        <topology evidence="1 8">Multi-pass membrane protein</topology>
    </subcellularLocation>
</comment>
<feature type="transmembrane region" description="Helical" evidence="8">
    <location>
        <begin position="132"/>
        <end position="152"/>
    </location>
</feature>
<evidence type="ECO:0000313" key="10">
    <source>
        <dbReference type="EMBL" id="RWR80570.1"/>
    </source>
</evidence>
<dbReference type="NCBIfam" id="TIGR00946">
    <property type="entry name" value="2a69"/>
    <property type="match status" value="1"/>
</dbReference>
<feature type="transmembrane region" description="Helical" evidence="8">
    <location>
        <begin position="100"/>
        <end position="120"/>
    </location>
</feature>
<dbReference type="PANTHER" id="PTHR31752:SF40">
    <property type="entry name" value="AUXIN EFFLUX CARRIER COMPONENT 8"/>
    <property type="match status" value="1"/>
</dbReference>
<dbReference type="GO" id="GO:0009734">
    <property type="term" value="P:auxin-activated signaling pathway"/>
    <property type="evidence" value="ECO:0007669"/>
    <property type="project" value="UniProtKB-UniRule"/>
</dbReference>
<protein>
    <recommendedName>
        <fullName evidence="8">Auxin efflux carrier component</fullName>
    </recommendedName>
</protein>